<dbReference type="AlphaFoldDB" id="A0A917G811"/>
<evidence type="ECO:0008006" key="3">
    <source>
        <dbReference type="Google" id="ProtNLM"/>
    </source>
</evidence>
<dbReference type="Pfam" id="PF14022">
    <property type="entry name" value="DUF4238"/>
    <property type="match status" value="1"/>
</dbReference>
<keyword evidence="2" id="KW-1185">Reference proteome</keyword>
<proteinExistence type="predicted"/>
<dbReference type="InterPro" id="IPR025332">
    <property type="entry name" value="DUF4238"/>
</dbReference>
<dbReference type="RefSeq" id="WP_188547583.1">
    <property type="nucleotide sequence ID" value="NZ_BMCU01000006.1"/>
</dbReference>
<gene>
    <name evidence="1" type="ORF">GCM10007304_47020</name>
</gene>
<dbReference type="EMBL" id="BMCU01000006">
    <property type="protein sequence ID" value="GGG27788.1"/>
    <property type="molecule type" value="Genomic_DNA"/>
</dbReference>
<reference evidence="1" key="1">
    <citation type="journal article" date="2014" name="Int. J. Syst. Evol. Microbiol.">
        <title>Complete genome sequence of Corynebacterium casei LMG S-19264T (=DSM 44701T), isolated from a smear-ripened cheese.</title>
        <authorList>
            <consortium name="US DOE Joint Genome Institute (JGI-PGF)"/>
            <person name="Walter F."/>
            <person name="Albersmeier A."/>
            <person name="Kalinowski J."/>
            <person name="Ruckert C."/>
        </authorList>
    </citation>
    <scope>NUCLEOTIDE SEQUENCE</scope>
    <source>
        <strain evidence="1">CCM 7905</strain>
    </source>
</reference>
<dbReference type="Proteomes" id="UP000654257">
    <property type="component" value="Unassembled WGS sequence"/>
</dbReference>
<reference evidence="1" key="2">
    <citation type="submission" date="2020-09" db="EMBL/GenBank/DDBJ databases">
        <authorList>
            <person name="Sun Q."/>
            <person name="Sedlacek I."/>
        </authorList>
    </citation>
    <scope>NUCLEOTIDE SEQUENCE</scope>
    <source>
        <strain evidence="1">CCM 7905</strain>
    </source>
</reference>
<accession>A0A917G811</accession>
<name>A0A917G811_9NOCA</name>
<organism evidence="1 2">
    <name type="scientific">Rhodococcoides trifolii</name>
    <dbReference type="NCBI Taxonomy" id="908250"/>
    <lineage>
        <taxon>Bacteria</taxon>
        <taxon>Bacillati</taxon>
        <taxon>Actinomycetota</taxon>
        <taxon>Actinomycetes</taxon>
        <taxon>Mycobacteriales</taxon>
        <taxon>Nocardiaceae</taxon>
        <taxon>Rhodococcoides</taxon>
    </lineage>
</organism>
<evidence type="ECO:0000313" key="1">
    <source>
        <dbReference type="EMBL" id="GGG27788.1"/>
    </source>
</evidence>
<protein>
    <recommendedName>
        <fullName evidence="3">DUF4238 domain-containing protein</fullName>
    </recommendedName>
</protein>
<evidence type="ECO:0000313" key="2">
    <source>
        <dbReference type="Proteomes" id="UP000654257"/>
    </source>
</evidence>
<sequence length="369" mass="41935">MASPNKWITDAEIERSKELTRRNPQTTFRHHVVPRMYLKRWSSNGHQVRVVDLNVGSVADVDPDIDAAASEEFFYEIEAHDVDPDDNPSMWFETHMGRIEDKAAHWLRALDSRPDGRIRDTNLLSNLAVYVGLQSQRTFRGREHELTIDRAIAHYGAEYLFDIPDVLSVLAGNYGIPYTHARHREIAQSIVRTQLISAETQPKAIESAIGVWREQVVPHLEQHRSWWLISTESPLLTCDDPVIRIGTKRQTRELPIPYKTAPLILFPAGPRRLLVLAPLDRPIERPHHLTVQETGFVNRELAFNSNGLLFDQPGSTVAAGMTVPPYPAESTGFPQTLSSYSEFVRALSPNTRWTGAPYAPQWPLSRWTS</sequence>
<comment type="caution">
    <text evidence="1">The sequence shown here is derived from an EMBL/GenBank/DDBJ whole genome shotgun (WGS) entry which is preliminary data.</text>
</comment>